<dbReference type="AlphaFoldDB" id="A0A318N538"/>
<dbReference type="FunFam" id="3.40.50.1390:FF:000001">
    <property type="entry name" value="DNA recombinase"/>
    <property type="match status" value="1"/>
</dbReference>
<dbReference type="InterPro" id="IPR006119">
    <property type="entry name" value="Resolv_N"/>
</dbReference>
<dbReference type="PROSITE" id="PS00397">
    <property type="entry name" value="RECOMBINASES_1"/>
    <property type="match status" value="1"/>
</dbReference>
<evidence type="ECO:0000256" key="1">
    <source>
        <dbReference type="ARBA" id="ARBA00009913"/>
    </source>
</evidence>
<gene>
    <name evidence="9" type="ORF">DK869_08655</name>
</gene>
<feature type="domain" description="Resolvase/invertase-type recombinase catalytic" evidence="8">
    <location>
        <begin position="2"/>
        <end position="135"/>
    </location>
</feature>
<comment type="caution">
    <text evidence="9">The sequence shown here is derived from an EMBL/GenBank/DDBJ whole genome shotgun (WGS) entry which is preliminary data.</text>
</comment>
<keyword evidence="3" id="KW-0230">DNA invertase</keyword>
<dbReference type="PROSITE" id="PS00398">
    <property type="entry name" value="RECOMBINASES_2"/>
    <property type="match status" value="1"/>
</dbReference>
<accession>A0A318N538</accession>
<evidence type="ECO:0000259" key="8">
    <source>
        <dbReference type="PROSITE" id="PS51736"/>
    </source>
</evidence>
<dbReference type="Gene3D" id="1.10.10.60">
    <property type="entry name" value="Homeodomain-like"/>
    <property type="match status" value="1"/>
</dbReference>
<sequence length="187" mass="21139">MVNIGYARVSTIEQDTILQIKALKEFGCDIIYEDKISGTKIDRPELSKALSYLREGDTLIVWKLDRLGRSIKHLIEIVNNLENRKISFKSLTENIDTTTSSGKFIFHLFGALAQFEKDLIQERTKAGLKAARDQGRIGGRPVVMTDKKLKKAKEHLKNGLNVREAAARIKVSATTLYKALNIKKSYM</sequence>
<dbReference type="GO" id="GO:0015074">
    <property type="term" value="P:DNA integration"/>
    <property type="evidence" value="ECO:0007669"/>
    <property type="project" value="UniProtKB-KW"/>
</dbReference>
<evidence type="ECO:0000256" key="5">
    <source>
        <dbReference type="ARBA" id="ARBA00023172"/>
    </source>
</evidence>
<comment type="similarity">
    <text evidence="1">Belongs to the site-specific recombinase resolvase family.</text>
</comment>
<dbReference type="InterPro" id="IPR009057">
    <property type="entry name" value="Homeodomain-like_sf"/>
</dbReference>
<dbReference type="Gene3D" id="3.40.50.1390">
    <property type="entry name" value="Resolvase, N-terminal catalytic domain"/>
    <property type="match status" value="1"/>
</dbReference>
<evidence type="ECO:0000256" key="3">
    <source>
        <dbReference type="ARBA" id="ARBA00023100"/>
    </source>
</evidence>
<dbReference type="Proteomes" id="UP000247565">
    <property type="component" value="Unassembled WGS sequence"/>
</dbReference>
<evidence type="ECO:0000256" key="6">
    <source>
        <dbReference type="PIRSR" id="PIRSR606118-50"/>
    </source>
</evidence>
<dbReference type="RefSeq" id="WP_110439618.1">
    <property type="nucleotide sequence ID" value="NZ_QGLT01000008.1"/>
</dbReference>
<keyword evidence="10" id="KW-1185">Reference proteome</keyword>
<dbReference type="PANTHER" id="PTHR30461">
    <property type="entry name" value="DNA-INVERTASE FROM LAMBDOID PROPHAGE"/>
    <property type="match status" value="1"/>
</dbReference>
<dbReference type="OrthoDB" id="9800103at2"/>
<dbReference type="GO" id="GO:0000150">
    <property type="term" value="F:DNA strand exchange activity"/>
    <property type="evidence" value="ECO:0007669"/>
    <property type="project" value="UniProtKB-KW"/>
</dbReference>
<evidence type="ECO:0000256" key="4">
    <source>
        <dbReference type="ARBA" id="ARBA00023125"/>
    </source>
</evidence>
<dbReference type="PROSITE" id="PS51736">
    <property type="entry name" value="RECOMBINASES_3"/>
    <property type="match status" value="1"/>
</dbReference>
<keyword evidence="5" id="KW-0233">DNA recombination</keyword>
<evidence type="ECO:0000313" key="10">
    <source>
        <dbReference type="Proteomes" id="UP000247565"/>
    </source>
</evidence>
<dbReference type="SMART" id="SM00857">
    <property type="entry name" value="Resolvase"/>
    <property type="match status" value="1"/>
</dbReference>
<evidence type="ECO:0000256" key="2">
    <source>
        <dbReference type="ARBA" id="ARBA00022908"/>
    </source>
</evidence>
<dbReference type="InterPro" id="IPR050639">
    <property type="entry name" value="SSR_resolvase"/>
</dbReference>
<name>A0A318N538_9PROT</name>
<keyword evidence="2" id="KW-0229">DNA integration</keyword>
<keyword evidence="4" id="KW-0238">DNA-binding</keyword>
<proteinExistence type="inferred from homology"/>
<dbReference type="CDD" id="cd00569">
    <property type="entry name" value="HTH_Hin_like"/>
    <property type="match status" value="1"/>
</dbReference>
<dbReference type="InterPro" id="IPR006118">
    <property type="entry name" value="Recombinase_CS"/>
</dbReference>
<organism evidence="9 10">
    <name type="scientific">Commensalibacter melissae</name>
    <dbReference type="NCBI Taxonomy" id="2070537"/>
    <lineage>
        <taxon>Bacteria</taxon>
        <taxon>Pseudomonadati</taxon>
        <taxon>Pseudomonadota</taxon>
        <taxon>Alphaproteobacteria</taxon>
        <taxon>Acetobacterales</taxon>
        <taxon>Acetobacteraceae</taxon>
    </lineage>
</organism>
<reference evidence="9 10" key="1">
    <citation type="submission" date="2018-05" db="EMBL/GenBank/DDBJ databases">
        <title>Reference genomes for bee gut microbiota database.</title>
        <authorList>
            <person name="Ellegaard K.M."/>
        </authorList>
    </citation>
    <scope>NUCLEOTIDE SEQUENCE [LARGE SCALE GENOMIC DNA]</scope>
    <source>
        <strain evidence="9 10">ESL0284</strain>
    </source>
</reference>
<dbReference type="SUPFAM" id="SSF53041">
    <property type="entry name" value="Resolvase-like"/>
    <property type="match status" value="1"/>
</dbReference>
<dbReference type="SUPFAM" id="SSF46689">
    <property type="entry name" value="Homeodomain-like"/>
    <property type="match status" value="1"/>
</dbReference>
<dbReference type="EMBL" id="QGLT01000008">
    <property type="protein sequence ID" value="PXY98666.1"/>
    <property type="molecule type" value="Genomic_DNA"/>
</dbReference>
<protein>
    <submittedName>
        <fullName evidence="9">Invertase</fullName>
    </submittedName>
</protein>
<dbReference type="InterPro" id="IPR036162">
    <property type="entry name" value="Resolvase-like_N_sf"/>
</dbReference>
<dbReference type="GO" id="GO:0003677">
    <property type="term" value="F:DNA binding"/>
    <property type="evidence" value="ECO:0007669"/>
    <property type="project" value="UniProtKB-KW"/>
</dbReference>
<dbReference type="CDD" id="cd03768">
    <property type="entry name" value="SR_ResInv"/>
    <property type="match status" value="1"/>
</dbReference>
<dbReference type="PANTHER" id="PTHR30461:SF2">
    <property type="entry name" value="SERINE RECOMBINASE PINE-RELATED"/>
    <property type="match status" value="1"/>
</dbReference>
<evidence type="ECO:0000313" key="9">
    <source>
        <dbReference type="EMBL" id="PXY98666.1"/>
    </source>
</evidence>
<feature type="active site" description="O-(5'-phospho-DNA)-serine intermediate" evidence="6 7">
    <location>
        <position position="10"/>
    </location>
</feature>
<dbReference type="Pfam" id="PF00239">
    <property type="entry name" value="Resolvase"/>
    <property type="match status" value="1"/>
</dbReference>
<evidence type="ECO:0000256" key="7">
    <source>
        <dbReference type="PROSITE-ProRule" id="PRU10137"/>
    </source>
</evidence>